<sequence length="51" mass="5936">MVLDEPGENDKVYEVEGNRIIINSSLENQIKNIYVDYIKDGYHIGYKIDCN</sequence>
<protein>
    <submittedName>
        <fullName evidence="1">Fe-S cluster assembly iron-binding protein IscA</fullName>
    </submittedName>
</protein>
<dbReference type="RefSeq" id="WP_162630399.1">
    <property type="nucleotide sequence ID" value="NZ_BAAACJ010000033.1"/>
</dbReference>
<evidence type="ECO:0000313" key="1">
    <source>
        <dbReference type="EMBL" id="MDQ0479577.1"/>
    </source>
</evidence>
<comment type="caution">
    <text evidence="1">The sequence shown here is derived from an EMBL/GenBank/DDBJ whole genome shotgun (WGS) entry which is preliminary data.</text>
</comment>
<reference evidence="1 2" key="1">
    <citation type="submission" date="2023-07" db="EMBL/GenBank/DDBJ databases">
        <title>Genomic Encyclopedia of Type Strains, Phase IV (KMG-IV): sequencing the most valuable type-strain genomes for metagenomic binning, comparative biology and taxonomic classification.</title>
        <authorList>
            <person name="Goeker M."/>
        </authorList>
    </citation>
    <scope>NUCLEOTIDE SEQUENCE [LARGE SCALE GENOMIC DNA]</scope>
    <source>
        <strain evidence="1 2">DSM 1400</strain>
    </source>
</reference>
<proteinExistence type="predicted"/>
<gene>
    <name evidence="1" type="ORF">QOZ93_001318</name>
</gene>
<dbReference type="Proteomes" id="UP001224418">
    <property type="component" value="Unassembled WGS sequence"/>
</dbReference>
<accession>A0ABU0JUI4</accession>
<evidence type="ECO:0000313" key="2">
    <source>
        <dbReference type="Proteomes" id="UP001224418"/>
    </source>
</evidence>
<dbReference type="InterPro" id="IPR035903">
    <property type="entry name" value="HesB-like_dom_sf"/>
</dbReference>
<dbReference type="EMBL" id="JAUSWN010000009">
    <property type="protein sequence ID" value="MDQ0479577.1"/>
    <property type="molecule type" value="Genomic_DNA"/>
</dbReference>
<dbReference type="SUPFAM" id="SSF89360">
    <property type="entry name" value="HesB-like domain"/>
    <property type="match status" value="1"/>
</dbReference>
<organism evidence="1 2">
    <name type="scientific">Hathewaya limosa</name>
    <name type="common">Clostridium limosum</name>
    <dbReference type="NCBI Taxonomy" id="1536"/>
    <lineage>
        <taxon>Bacteria</taxon>
        <taxon>Bacillati</taxon>
        <taxon>Bacillota</taxon>
        <taxon>Clostridia</taxon>
        <taxon>Eubacteriales</taxon>
        <taxon>Clostridiaceae</taxon>
        <taxon>Hathewaya</taxon>
    </lineage>
</organism>
<keyword evidence="2" id="KW-1185">Reference proteome</keyword>
<name>A0ABU0JUI4_HATLI</name>